<evidence type="ECO:0000313" key="18">
    <source>
        <dbReference type="RefSeq" id="XP_048326732.2"/>
    </source>
</evidence>
<dbReference type="Gene3D" id="3.80.10.10">
    <property type="entry name" value="Ribonuclease Inhibitor"/>
    <property type="match status" value="4"/>
</dbReference>
<keyword evidence="10 13" id="KW-0067">ATP-binding</keyword>
<feature type="chain" id="PRO_5046928608" evidence="15">
    <location>
        <begin position="29"/>
        <end position="1070"/>
    </location>
</feature>
<dbReference type="SUPFAM" id="SSF52058">
    <property type="entry name" value="L domain-like"/>
    <property type="match status" value="2"/>
</dbReference>
<evidence type="ECO:0000259" key="16">
    <source>
        <dbReference type="PROSITE" id="PS50011"/>
    </source>
</evidence>
<dbReference type="Gene3D" id="1.10.510.10">
    <property type="entry name" value="Transferase(Phosphotransferase) domain 1"/>
    <property type="match status" value="1"/>
</dbReference>
<evidence type="ECO:0000256" key="7">
    <source>
        <dbReference type="ARBA" id="ARBA00022737"/>
    </source>
</evidence>
<dbReference type="InterPro" id="IPR000719">
    <property type="entry name" value="Prot_kinase_dom"/>
</dbReference>
<dbReference type="InterPro" id="IPR013210">
    <property type="entry name" value="LRR_N_plant-typ"/>
</dbReference>
<evidence type="ECO:0000256" key="1">
    <source>
        <dbReference type="ARBA" id="ARBA00004370"/>
    </source>
</evidence>
<keyword evidence="12 14" id="KW-0472">Membrane</keyword>
<keyword evidence="3" id="KW-0433">Leucine-rich repeat</keyword>
<keyword evidence="4" id="KW-0808">Transferase</keyword>
<dbReference type="Proteomes" id="UP001652623">
    <property type="component" value="Chromosome 8"/>
</dbReference>
<keyword evidence="6 15" id="KW-0732">Signal</keyword>
<dbReference type="PROSITE" id="PS00107">
    <property type="entry name" value="PROTEIN_KINASE_ATP"/>
    <property type="match status" value="1"/>
</dbReference>
<keyword evidence="11 14" id="KW-1133">Transmembrane helix</keyword>
<dbReference type="PANTHER" id="PTHR27008:SF596">
    <property type="entry name" value="OS02G0215500 PROTEIN"/>
    <property type="match status" value="1"/>
</dbReference>
<reference evidence="18" key="1">
    <citation type="submission" date="2025-08" db="UniProtKB">
        <authorList>
            <consortium name="RefSeq"/>
        </authorList>
    </citation>
    <scope>IDENTIFICATION</scope>
    <source>
        <tissue evidence="18">Seedling</tissue>
    </source>
</reference>
<feature type="domain" description="Protein kinase" evidence="16">
    <location>
        <begin position="718"/>
        <end position="984"/>
    </location>
</feature>
<dbReference type="InterPro" id="IPR032675">
    <property type="entry name" value="LRR_dom_sf"/>
</dbReference>
<dbReference type="InterPro" id="IPR008271">
    <property type="entry name" value="Ser/Thr_kinase_AS"/>
</dbReference>
<organism evidence="17 18">
    <name type="scientific">Ziziphus jujuba</name>
    <name type="common">Chinese jujube</name>
    <name type="synonym">Ziziphus sativa</name>
    <dbReference type="NCBI Taxonomy" id="326968"/>
    <lineage>
        <taxon>Eukaryota</taxon>
        <taxon>Viridiplantae</taxon>
        <taxon>Streptophyta</taxon>
        <taxon>Embryophyta</taxon>
        <taxon>Tracheophyta</taxon>
        <taxon>Spermatophyta</taxon>
        <taxon>Magnoliopsida</taxon>
        <taxon>eudicotyledons</taxon>
        <taxon>Gunneridae</taxon>
        <taxon>Pentapetalae</taxon>
        <taxon>rosids</taxon>
        <taxon>fabids</taxon>
        <taxon>Rosales</taxon>
        <taxon>Rhamnaceae</taxon>
        <taxon>Paliureae</taxon>
        <taxon>Ziziphus</taxon>
    </lineage>
</organism>
<protein>
    <submittedName>
        <fullName evidence="18">Probable LRR receptor-like serine/threonine-protein kinase At3g47570</fullName>
    </submittedName>
</protein>
<proteinExistence type="inferred from homology"/>
<evidence type="ECO:0000256" key="15">
    <source>
        <dbReference type="SAM" id="SignalP"/>
    </source>
</evidence>
<keyword evidence="5 14" id="KW-0812">Transmembrane</keyword>
<dbReference type="RefSeq" id="XP_048326732.2">
    <property type="nucleotide sequence ID" value="XM_048470775.2"/>
</dbReference>
<dbReference type="Gene3D" id="3.30.200.20">
    <property type="entry name" value="Phosphorylase Kinase, domain 1"/>
    <property type="match status" value="1"/>
</dbReference>
<dbReference type="Pfam" id="PF13855">
    <property type="entry name" value="LRR_8"/>
    <property type="match status" value="1"/>
</dbReference>
<dbReference type="InterPro" id="IPR003591">
    <property type="entry name" value="Leu-rich_rpt_typical-subtyp"/>
</dbReference>
<keyword evidence="8 13" id="KW-0547">Nucleotide-binding</keyword>
<feature type="transmembrane region" description="Helical" evidence="14">
    <location>
        <begin position="660"/>
        <end position="686"/>
    </location>
</feature>
<dbReference type="SMART" id="SM00220">
    <property type="entry name" value="S_TKc"/>
    <property type="match status" value="1"/>
</dbReference>
<dbReference type="PANTHER" id="PTHR27008">
    <property type="entry name" value="OS04G0122200 PROTEIN"/>
    <property type="match status" value="1"/>
</dbReference>
<comment type="subcellular location">
    <subcellularLocation>
        <location evidence="1">Membrane</location>
    </subcellularLocation>
</comment>
<dbReference type="InterPro" id="IPR055414">
    <property type="entry name" value="LRR_R13L4/SHOC2-like"/>
</dbReference>
<keyword evidence="17" id="KW-1185">Reference proteome</keyword>
<dbReference type="InterPro" id="IPR017441">
    <property type="entry name" value="Protein_kinase_ATP_BS"/>
</dbReference>
<evidence type="ECO:0000256" key="12">
    <source>
        <dbReference type="ARBA" id="ARBA00023136"/>
    </source>
</evidence>
<dbReference type="PROSITE" id="PS50011">
    <property type="entry name" value="PROTEIN_KINASE_DOM"/>
    <property type="match status" value="1"/>
</dbReference>
<evidence type="ECO:0000256" key="6">
    <source>
        <dbReference type="ARBA" id="ARBA00022729"/>
    </source>
</evidence>
<dbReference type="Pfam" id="PF00069">
    <property type="entry name" value="Pkinase"/>
    <property type="match status" value="1"/>
</dbReference>
<dbReference type="GeneID" id="125421565"/>
<sequence length="1070" mass="116125">MELPVWSVLTHKIILVLALTAAVVVVAAAGGGGGGGNHYNIETDKLSLLGFKSQITVDPHGILNSWNESLHVCEWTGITCGRRHRRVTKLELNSYDLKGSISSHVGNLSFLRTLDLHNNTLTRQIPPQIGHLFRLTELILTDNSLSGPIPHNISRCSSLQNVTLARNNLTGKVPVEIGLLSKLKALDLSTNNLVGEIPESIGNLSSLERFSLSINNLHGSIPSSFGLLKSLSVFLLGEAGLSGEIPHSMFTNLSSITRFGVTANQLQGSLPSDLGHKLPNLEYLQLSDNQFGGPIPTSFSNASNLLYFEVAKNNFTGKVPSFARSSNLQYLLLQLNNLGSRENEDLNFLSSLTNCTHLQALGISDNDFRMVMPKSIGNISTELVLFDMGYNRIHGSIPTEIGNLINLELLSFDHAQLTGAIPSSIGKLQKLNDIYLNNNKLSGIVPSSLGNLTQLSRLYLQSNNLQGSIPSSLGECKRLTLMDLSQNNLSGPIPTQLIGLSSFSIALDLSSNSLTGPVPTEVDHLVNLPSLDLHDNKLSGEIPTTLGGCTVLVYLYLNGNSLQGDIPSSLASLRGIEQIDLSSNNLSGTIPRYLQTFHFLEILNLSFNDFEGEVPIQGVFSNVTALSVVGNTRLCGGVLQLNLPKCSTNPHKKHRLSHKAMIIIVCVACGLVALVLAMYLLVLCVLRKRRKSPNLGFTFGIPLLKVSYGDLFKATDGFSSENLIGAGSFGSVYKGILNQQEAQVVAVKVLKLETSRASKSFIAECNALKRMKHRNLVRIITACSSIDFQGNDFKALVYEFMVNGSLEEWLHPTHSASSGEEYKHLSLTERVNISLDVANALDYLHNQLHVPIVHCDLKPSNVLLDRDMNAHLGDFGLVRFLPDASHPFSSEQISSLGIRGSIGYTAPEYGMGSEVSTLGDVYSYGILLLEMFTRKRPTDMIFRDGLNLHNFALTGLSSGVEEIVDAILLQTEDESSINTTHNKINGAQSQCIHDCLISVINIGLACSAELQRERMDIADVVSELCHIKDKLLGKPYIGSIKSRLNREASGSLGGALGVGGHGQQFSRSDD</sequence>
<evidence type="ECO:0000256" key="13">
    <source>
        <dbReference type="PROSITE-ProRule" id="PRU10141"/>
    </source>
</evidence>
<gene>
    <name evidence="18" type="primary">LOC125421565</name>
</gene>
<dbReference type="Pfam" id="PF08263">
    <property type="entry name" value="LRRNT_2"/>
    <property type="match status" value="1"/>
</dbReference>
<dbReference type="Pfam" id="PF23598">
    <property type="entry name" value="LRR_14"/>
    <property type="match status" value="1"/>
</dbReference>
<keyword evidence="9" id="KW-0418">Kinase</keyword>
<dbReference type="InterPro" id="IPR051809">
    <property type="entry name" value="Plant_receptor-like_S/T_kinase"/>
</dbReference>
<dbReference type="InterPro" id="IPR011009">
    <property type="entry name" value="Kinase-like_dom_sf"/>
</dbReference>
<dbReference type="SMART" id="SM00369">
    <property type="entry name" value="LRR_TYP"/>
    <property type="match status" value="6"/>
</dbReference>
<dbReference type="SUPFAM" id="SSF56112">
    <property type="entry name" value="Protein kinase-like (PK-like)"/>
    <property type="match status" value="1"/>
</dbReference>
<feature type="binding site" evidence="13">
    <location>
        <position position="748"/>
    </location>
    <ligand>
        <name>ATP</name>
        <dbReference type="ChEBI" id="CHEBI:30616"/>
    </ligand>
</feature>
<feature type="signal peptide" evidence="15">
    <location>
        <begin position="1"/>
        <end position="28"/>
    </location>
</feature>
<evidence type="ECO:0000256" key="5">
    <source>
        <dbReference type="ARBA" id="ARBA00022692"/>
    </source>
</evidence>
<dbReference type="InterPro" id="IPR001611">
    <property type="entry name" value="Leu-rich_rpt"/>
</dbReference>
<accession>A0ABM3IEJ1</accession>
<evidence type="ECO:0000313" key="17">
    <source>
        <dbReference type="Proteomes" id="UP001652623"/>
    </source>
</evidence>
<keyword evidence="7" id="KW-0677">Repeat</keyword>
<evidence type="ECO:0000256" key="3">
    <source>
        <dbReference type="ARBA" id="ARBA00022614"/>
    </source>
</evidence>
<comment type="similarity">
    <text evidence="2">Belongs to the protein kinase superfamily. Ser/Thr protein kinase family.</text>
</comment>
<evidence type="ECO:0000256" key="4">
    <source>
        <dbReference type="ARBA" id="ARBA00022679"/>
    </source>
</evidence>
<evidence type="ECO:0000256" key="9">
    <source>
        <dbReference type="ARBA" id="ARBA00022777"/>
    </source>
</evidence>
<evidence type="ECO:0000256" key="2">
    <source>
        <dbReference type="ARBA" id="ARBA00008684"/>
    </source>
</evidence>
<evidence type="ECO:0000256" key="11">
    <source>
        <dbReference type="ARBA" id="ARBA00022989"/>
    </source>
</evidence>
<evidence type="ECO:0000256" key="10">
    <source>
        <dbReference type="ARBA" id="ARBA00022840"/>
    </source>
</evidence>
<dbReference type="SMART" id="SM00365">
    <property type="entry name" value="LRR_SD22"/>
    <property type="match status" value="5"/>
</dbReference>
<evidence type="ECO:0000256" key="8">
    <source>
        <dbReference type="ARBA" id="ARBA00022741"/>
    </source>
</evidence>
<evidence type="ECO:0000256" key="14">
    <source>
        <dbReference type="SAM" id="Phobius"/>
    </source>
</evidence>
<dbReference type="PROSITE" id="PS00108">
    <property type="entry name" value="PROTEIN_KINASE_ST"/>
    <property type="match status" value="1"/>
</dbReference>
<name>A0ABM3IEJ1_ZIZJJ</name>
<dbReference type="Pfam" id="PF00560">
    <property type="entry name" value="LRR_1"/>
    <property type="match status" value="5"/>
</dbReference>